<evidence type="ECO:0000313" key="9">
    <source>
        <dbReference type="Proteomes" id="UP001321453"/>
    </source>
</evidence>
<protein>
    <submittedName>
        <fullName evidence="8">Response regulator transcription factor</fullName>
    </submittedName>
</protein>
<dbReference type="PROSITE" id="PS00622">
    <property type="entry name" value="HTH_LUXR_1"/>
    <property type="match status" value="1"/>
</dbReference>
<dbReference type="EMBL" id="JAUCGR010000002">
    <property type="protein sequence ID" value="MDM7830985.1"/>
    <property type="molecule type" value="Genomic_DNA"/>
</dbReference>
<dbReference type="InterPro" id="IPR001789">
    <property type="entry name" value="Sig_transdc_resp-reg_receiver"/>
</dbReference>
<reference evidence="8 9" key="1">
    <citation type="submission" date="2023-06" db="EMBL/GenBank/DDBJ databases">
        <title>Cellulomonas sp. MW9 Whole genome sequence.</title>
        <authorList>
            <person name="Park S."/>
        </authorList>
    </citation>
    <scope>NUCLEOTIDE SEQUENCE [LARGE SCALE GENOMIC DNA]</scope>
    <source>
        <strain evidence="8 9">MW9</strain>
    </source>
</reference>
<sequence>MTRVVVVDDEELFRSGLAELLGATPDLDVVGQAADGREAIAQVQAHHPDVVLLDVQMPVMNGLEALGELRRTAPTTAVVMLTSFQYDEYIVPALRAGAAGYLLKDSSADELRRGIRAAADGGAPMSPLALRRLLDVVGDRLDPAGSGAAALVAGLSEREREVLGCVAAGMTNGEIARHLYMAETTVKTHLAHSMTKLGVANRTQAAIVAHDARLPLPSA</sequence>
<dbReference type="PROSITE" id="PS50110">
    <property type="entry name" value="RESPONSE_REGULATORY"/>
    <property type="match status" value="1"/>
</dbReference>
<dbReference type="InterPro" id="IPR058245">
    <property type="entry name" value="NreC/VraR/RcsB-like_REC"/>
</dbReference>
<dbReference type="CDD" id="cd17535">
    <property type="entry name" value="REC_NarL-like"/>
    <property type="match status" value="1"/>
</dbReference>
<dbReference type="PRINTS" id="PR00038">
    <property type="entry name" value="HTHLUXR"/>
</dbReference>
<evidence type="ECO:0000256" key="1">
    <source>
        <dbReference type="ARBA" id="ARBA00022553"/>
    </source>
</evidence>
<dbReference type="PANTHER" id="PTHR43214:SF24">
    <property type="entry name" value="TRANSCRIPTIONAL REGULATORY PROTEIN NARL-RELATED"/>
    <property type="match status" value="1"/>
</dbReference>
<evidence type="ECO:0000256" key="2">
    <source>
        <dbReference type="ARBA" id="ARBA00023015"/>
    </source>
</evidence>
<dbReference type="SMART" id="SM00421">
    <property type="entry name" value="HTH_LUXR"/>
    <property type="match status" value="1"/>
</dbReference>
<dbReference type="CDD" id="cd06170">
    <property type="entry name" value="LuxR_C_like"/>
    <property type="match status" value="1"/>
</dbReference>
<dbReference type="SMART" id="SM00448">
    <property type="entry name" value="REC"/>
    <property type="match status" value="1"/>
</dbReference>
<keyword evidence="3" id="KW-0238">DNA-binding</keyword>
<evidence type="ECO:0000256" key="5">
    <source>
        <dbReference type="PROSITE-ProRule" id="PRU00169"/>
    </source>
</evidence>
<keyword evidence="2" id="KW-0805">Transcription regulation</keyword>
<dbReference type="RefSeq" id="WP_289446205.1">
    <property type="nucleotide sequence ID" value="NZ_JAUCGR010000002.1"/>
</dbReference>
<comment type="caution">
    <text evidence="8">The sequence shown here is derived from an EMBL/GenBank/DDBJ whole genome shotgun (WGS) entry which is preliminary data.</text>
</comment>
<dbReference type="SUPFAM" id="SSF46894">
    <property type="entry name" value="C-terminal effector domain of the bipartite response regulators"/>
    <property type="match status" value="1"/>
</dbReference>
<proteinExistence type="predicted"/>
<name>A0ABT7S5T5_9CELL</name>
<keyword evidence="4" id="KW-0804">Transcription</keyword>
<dbReference type="Proteomes" id="UP001321453">
    <property type="component" value="Unassembled WGS sequence"/>
</dbReference>
<evidence type="ECO:0000256" key="3">
    <source>
        <dbReference type="ARBA" id="ARBA00023125"/>
    </source>
</evidence>
<gene>
    <name evidence="8" type="ORF">QRT05_06540</name>
</gene>
<dbReference type="PROSITE" id="PS50043">
    <property type="entry name" value="HTH_LUXR_2"/>
    <property type="match status" value="1"/>
</dbReference>
<dbReference type="InterPro" id="IPR011006">
    <property type="entry name" value="CheY-like_superfamily"/>
</dbReference>
<dbReference type="PANTHER" id="PTHR43214">
    <property type="entry name" value="TWO-COMPONENT RESPONSE REGULATOR"/>
    <property type="match status" value="1"/>
</dbReference>
<feature type="domain" description="Response regulatory" evidence="7">
    <location>
        <begin position="3"/>
        <end position="119"/>
    </location>
</feature>
<keyword evidence="9" id="KW-1185">Reference proteome</keyword>
<evidence type="ECO:0000313" key="8">
    <source>
        <dbReference type="EMBL" id="MDM7830985.1"/>
    </source>
</evidence>
<dbReference type="SUPFAM" id="SSF52172">
    <property type="entry name" value="CheY-like"/>
    <property type="match status" value="1"/>
</dbReference>
<feature type="domain" description="HTH luxR-type" evidence="6">
    <location>
        <begin position="148"/>
        <end position="213"/>
    </location>
</feature>
<dbReference type="InterPro" id="IPR039420">
    <property type="entry name" value="WalR-like"/>
</dbReference>
<dbReference type="Pfam" id="PF00196">
    <property type="entry name" value="GerE"/>
    <property type="match status" value="1"/>
</dbReference>
<dbReference type="Pfam" id="PF00072">
    <property type="entry name" value="Response_reg"/>
    <property type="match status" value="1"/>
</dbReference>
<organism evidence="8 9">
    <name type="scientific">Cellulomonas edaphi</name>
    <dbReference type="NCBI Taxonomy" id="3053468"/>
    <lineage>
        <taxon>Bacteria</taxon>
        <taxon>Bacillati</taxon>
        <taxon>Actinomycetota</taxon>
        <taxon>Actinomycetes</taxon>
        <taxon>Micrococcales</taxon>
        <taxon>Cellulomonadaceae</taxon>
        <taxon>Cellulomonas</taxon>
    </lineage>
</organism>
<evidence type="ECO:0000256" key="4">
    <source>
        <dbReference type="ARBA" id="ARBA00023163"/>
    </source>
</evidence>
<dbReference type="InterPro" id="IPR000792">
    <property type="entry name" value="Tscrpt_reg_LuxR_C"/>
</dbReference>
<dbReference type="Gene3D" id="3.40.50.2300">
    <property type="match status" value="1"/>
</dbReference>
<evidence type="ECO:0000259" key="7">
    <source>
        <dbReference type="PROSITE" id="PS50110"/>
    </source>
</evidence>
<evidence type="ECO:0000259" key="6">
    <source>
        <dbReference type="PROSITE" id="PS50043"/>
    </source>
</evidence>
<dbReference type="InterPro" id="IPR016032">
    <property type="entry name" value="Sig_transdc_resp-reg_C-effctor"/>
</dbReference>
<keyword evidence="1 5" id="KW-0597">Phosphoprotein</keyword>
<feature type="modified residue" description="4-aspartylphosphate" evidence="5">
    <location>
        <position position="54"/>
    </location>
</feature>
<accession>A0ABT7S5T5</accession>